<proteinExistence type="predicted"/>
<name>X1SL82_9ZZZZ</name>
<protein>
    <submittedName>
        <fullName evidence="1">Uncharacterized protein</fullName>
    </submittedName>
</protein>
<comment type="caution">
    <text evidence="1">The sequence shown here is derived from an EMBL/GenBank/DDBJ whole genome shotgun (WGS) entry which is preliminary data.</text>
</comment>
<organism evidence="1">
    <name type="scientific">marine sediment metagenome</name>
    <dbReference type="NCBI Taxonomy" id="412755"/>
    <lineage>
        <taxon>unclassified sequences</taxon>
        <taxon>metagenomes</taxon>
        <taxon>ecological metagenomes</taxon>
    </lineage>
</organism>
<evidence type="ECO:0000313" key="1">
    <source>
        <dbReference type="EMBL" id="GAI79926.1"/>
    </source>
</evidence>
<gene>
    <name evidence="1" type="ORF">S12H4_22930</name>
</gene>
<dbReference type="AlphaFoldDB" id="X1SL82"/>
<reference evidence="1" key="1">
    <citation type="journal article" date="2014" name="Front. Microbiol.">
        <title>High frequency of phylogenetically diverse reductive dehalogenase-homologous genes in deep subseafloor sedimentary metagenomes.</title>
        <authorList>
            <person name="Kawai M."/>
            <person name="Futagami T."/>
            <person name="Toyoda A."/>
            <person name="Takaki Y."/>
            <person name="Nishi S."/>
            <person name="Hori S."/>
            <person name="Arai W."/>
            <person name="Tsubouchi T."/>
            <person name="Morono Y."/>
            <person name="Uchiyama I."/>
            <person name="Ito T."/>
            <person name="Fujiyama A."/>
            <person name="Inagaki F."/>
            <person name="Takami H."/>
        </authorList>
    </citation>
    <scope>NUCLEOTIDE SEQUENCE</scope>
    <source>
        <strain evidence="1">Expedition CK06-06</strain>
    </source>
</reference>
<accession>X1SL82</accession>
<feature type="non-terminal residue" evidence="1">
    <location>
        <position position="1"/>
    </location>
</feature>
<sequence length="32" mass="4019">RCRDEERKRKDLKKDRIKINIGFCSFNFFILE</sequence>
<dbReference type="EMBL" id="BARW01012059">
    <property type="protein sequence ID" value="GAI79926.1"/>
    <property type="molecule type" value="Genomic_DNA"/>
</dbReference>